<keyword evidence="1" id="KW-1133">Transmembrane helix</keyword>
<keyword evidence="3" id="KW-1185">Reference proteome</keyword>
<dbReference type="RefSeq" id="WP_068662492.1">
    <property type="nucleotide sequence ID" value="NZ_LYPB01000048.1"/>
</dbReference>
<feature type="transmembrane region" description="Helical" evidence="1">
    <location>
        <begin position="6"/>
        <end position="29"/>
    </location>
</feature>
<feature type="transmembrane region" description="Helical" evidence="1">
    <location>
        <begin position="71"/>
        <end position="88"/>
    </location>
</feature>
<reference evidence="2 3" key="1">
    <citation type="submission" date="2016-05" db="EMBL/GenBank/DDBJ databases">
        <title>Paenibacillus sp. 1ZS3-15 nov., isolated from the rhizosphere soil.</title>
        <authorList>
            <person name="Zhang X.X."/>
            <person name="Zhang J."/>
        </authorList>
    </citation>
    <scope>NUCLEOTIDE SEQUENCE [LARGE SCALE GENOMIC DNA]</scope>
    <source>
        <strain evidence="2 3">1ZS3-15</strain>
    </source>
</reference>
<accession>A0A198AK69</accession>
<protein>
    <submittedName>
        <fullName evidence="2">Uncharacterized protein</fullName>
    </submittedName>
</protein>
<gene>
    <name evidence="2" type="ORF">A8708_17060</name>
</gene>
<evidence type="ECO:0000313" key="3">
    <source>
        <dbReference type="Proteomes" id="UP000078454"/>
    </source>
</evidence>
<keyword evidence="1" id="KW-0472">Membrane</keyword>
<evidence type="ECO:0000313" key="2">
    <source>
        <dbReference type="EMBL" id="OAS21632.1"/>
    </source>
</evidence>
<name>A0A198AK69_9BACL</name>
<evidence type="ECO:0000256" key="1">
    <source>
        <dbReference type="SAM" id="Phobius"/>
    </source>
</evidence>
<organism evidence="2 3">
    <name type="scientific">Paenibacillus oryzisoli</name>
    <dbReference type="NCBI Taxonomy" id="1850517"/>
    <lineage>
        <taxon>Bacteria</taxon>
        <taxon>Bacillati</taxon>
        <taxon>Bacillota</taxon>
        <taxon>Bacilli</taxon>
        <taxon>Bacillales</taxon>
        <taxon>Paenibacillaceae</taxon>
        <taxon>Paenibacillus</taxon>
    </lineage>
</organism>
<keyword evidence="1" id="KW-0812">Transmembrane</keyword>
<comment type="caution">
    <text evidence="2">The sequence shown here is derived from an EMBL/GenBank/DDBJ whole genome shotgun (WGS) entry which is preliminary data.</text>
</comment>
<dbReference type="AlphaFoldDB" id="A0A198AK69"/>
<dbReference type="EMBL" id="LYPB01000048">
    <property type="protein sequence ID" value="OAS21632.1"/>
    <property type="molecule type" value="Genomic_DNA"/>
</dbReference>
<proteinExistence type="predicted"/>
<dbReference type="OrthoDB" id="2875589at2"/>
<dbReference type="Proteomes" id="UP000078454">
    <property type="component" value="Unassembled WGS sequence"/>
</dbReference>
<sequence>MALTLSGLMLYAMWLVLGVMGLSFVVDLFKSFSAGTFSSATITNYLRDLLYFVFPLFLLSNMMPLDHTDFIIKIAYYIGVLGVLYNYVGGYFKK</sequence>